<accession>A0A1Q9JKN0</accession>
<dbReference type="STRING" id="1261640.BHK98_12210"/>
<organism evidence="2 3">
    <name type="scientific">Hornefia porci</name>
    <dbReference type="NCBI Taxonomy" id="2652292"/>
    <lineage>
        <taxon>Bacteria</taxon>
        <taxon>Bacillati</taxon>
        <taxon>Bacillota</taxon>
        <taxon>Clostridia</taxon>
        <taxon>Peptostreptococcales</taxon>
        <taxon>Anaerovoracaceae</taxon>
        <taxon>Hornefia</taxon>
    </lineage>
</organism>
<keyword evidence="1" id="KW-0472">Membrane</keyword>
<keyword evidence="1" id="KW-0812">Transmembrane</keyword>
<name>A0A1Q9JKN0_9FIRM</name>
<protein>
    <submittedName>
        <fullName evidence="2">Uncharacterized protein</fullName>
    </submittedName>
</protein>
<dbReference type="EMBL" id="MJIE01000001">
    <property type="protein sequence ID" value="OLR56759.1"/>
    <property type="molecule type" value="Genomic_DNA"/>
</dbReference>
<comment type="caution">
    <text evidence="2">The sequence shown here is derived from an EMBL/GenBank/DDBJ whole genome shotgun (WGS) entry which is preliminary data.</text>
</comment>
<evidence type="ECO:0000256" key="1">
    <source>
        <dbReference type="SAM" id="Phobius"/>
    </source>
</evidence>
<reference evidence="2 3" key="1">
    <citation type="journal article" date="2016" name="Appl. Environ. Microbiol.">
        <title>Function and Phylogeny of Bacterial Butyryl Coenzyme A:Acetate Transferases and Their Diversity in the Proximal Colon of Swine.</title>
        <authorList>
            <person name="Trachsel J."/>
            <person name="Bayles D.O."/>
            <person name="Looft T."/>
            <person name="Levine U.Y."/>
            <person name="Allen H.K."/>
        </authorList>
    </citation>
    <scope>NUCLEOTIDE SEQUENCE [LARGE SCALE GENOMIC DNA]</scope>
    <source>
        <strain evidence="2 3">68-3-10</strain>
    </source>
</reference>
<feature type="transmembrane region" description="Helical" evidence="1">
    <location>
        <begin position="94"/>
        <end position="114"/>
    </location>
</feature>
<keyword evidence="3" id="KW-1185">Reference proteome</keyword>
<gene>
    <name evidence="2" type="ORF">BHK98_12210</name>
</gene>
<keyword evidence="1" id="KW-1133">Transmembrane helix</keyword>
<proteinExistence type="predicted"/>
<dbReference type="AlphaFoldDB" id="A0A1Q9JKN0"/>
<dbReference type="Proteomes" id="UP000187404">
    <property type="component" value="Unassembled WGS sequence"/>
</dbReference>
<evidence type="ECO:0000313" key="3">
    <source>
        <dbReference type="Proteomes" id="UP000187404"/>
    </source>
</evidence>
<evidence type="ECO:0000313" key="2">
    <source>
        <dbReference type="EMBL" id="OLR56759.1"/>
    </source>
</evidence>
<feature type="transmembrane region" description="Helical" evidence="1">
    <location>
        <begin position="247"/>
        <end position="280"/>
    </location>
</feature>
<sequence>MYEKNKSPQYFCPPFSILCVYMYGEGKISTNRLNFIVVKYAQEELYIGNDAYPKKWSKEIEINTRCCYHFVKQVFYFALRKGGVHMVNMNARRIISLMIAFTLIVTMPATAFGATKIDPGDSIDHKIDMALSDDIKALQIDENTVKLYDYENSAILKIHENEGVIKYDVKVDGESESDYFLINKEKGTLYSSQTGQTVTIQELSIDQSVENQKAAKAKSNWPKTYSISYKKLRSVVSSTANKFTIAVAIITVAAAIMGVTISTAGGVVVALIGAGFVAIYEGLKYPKKTKGVKVKVDRKKVTEYHGNSSWTGYRYNVVKVWTY</sequence>